<dbReference type="GO" id="GO:0016757">
    <property type="term" value="F:glycosyltransferase activity"/>
    <property type="evidence" value="ECO:0007669"/>
    <property type="project" value="InterPro"/>
</dbReference>
<sequence length="422" mass="46671">MAYISRHAEPSQMKILMLSDVYFPRINGVATSIASFRDALERLGHSVTLICPEYPVGQLDEPNVLRVVSRGVANSPEDRMMHYRKVLALTPRLAAESFDLVHIHTPFVAHYAGTALARRLGCPAMATYHTLFEAYLPHYVRGVPSGWLRFIARRLSVRQCRRLAALVAPSHAMRETLEGYGVTSPIAVIPTGLALERFCHPDQHEDFRARYDLPVNARLLLFVGRLAFEKNITFLIDLLPRILAEHPDTRLIITGEGPARAELARRARQIGITYAVRFLGYLDRHGQLQAAYRAADVFVFASRTETQGLVLLEALALGTPVVSTAIMGTRDVLVDGEGCLIADEDLDDFAAKVNRLLADETLRSELAQRGVAYSEGWHEDAKGAELATLYARICMDQGPSMNVIEALSSDSAAAPLISRAQD</sequence>
<gene>
    <name evidence="3" type="ORF">SAMN05192555_102406</name>
</gene>
<protein>
    <submittedName>
        <fullName evidence="3">Uncharacterized protein</fullName>
    </submittedName>
</protein>
<dbReference type="STRING" id="48727.SAMN05192555_102406"/>
<dbReference type="Proteomes" id="UP000199107">
    <property type="component" value="Unassembled WGS sequence"/>
</dbReference>
<reference evidence="4" key="1">
    <citation type="submission" date="2016-10" db="EMBL/GenBank/DDBJ databases">
        <authorList>
            <person name="Varghese N."/>
            <person name="Submissions S."/>
        </authorList>
    </citation>
    <scope>NUCLEOTIDE SEQUENCE [LARGE SCALE GENOMIC DNA]</scope>
    <source>
        <strain evidence="4">AAP</strain>
    </source>
</reference>
<dbReference type="InterPro" id="IPR028098">
    <property type="entry name" value="Glyco_trans_4-like_N"/>
</dbReference>
<dbReference type="AlphaFoldDB" id="A0A1G9HAQ1"/>
<dbReference type="EMBL" id="FNGH01000002">
    <property type="protein sequence ID" value="SDL09987.1"/>
    <property type="molecule type" value="Genomic_DNA"/>
</dbReference>
<dbReference type="OrthoDB" id="9802525at2"/>
<evidence type="ECO:0000259" key="1">
    <source>
        <dbReference type="Pfam" id="PF00534"/>
    </source>
</evidence>
<dbReference type="Pfam" id="PF13439">
    <property type="entry name" value="Glyco_transf_4"/>
    <property type="match status" value="1"/>
</dbReference>
<dbReference type="Pfam" id="PF00534">
    <property type="entry name" value="Glycos_transf_1"/>
    <property type="match status" value="1"/>
</dbReference>
<dbReference type="InterPro" id="IPR001296">
    <property type="entry name" value="Glyco_trans_1"/>
</dbReference>
<dbReference type="InterPro" id="IPR050194">
    <property type="entry name" value="Glycosyltransferase_grp1"/>
</dbReference>
<feature type="domain" description="Glycosyl transferase family 1" evidence="1">
    <location>
        <begin position="205"/>
        <end position="370"/>
    </location>
</feature>
<accession>A0A1G9HAQ1</accession>
<dbReference type="SUPFAM" id="SSF53756">
    <property type="entry name" value="UDP-Glycosyltransferase/glycogen phosphorylase"/>
    <property type="match status" value="1"/>
</dbReference>
<dbReference type="Gene3D" id="3.40.50.2000">
    <property type="entry name" value="Glycogen Phosphorylase B"/>
    <property type="match status" value="2"/>
</dbReference>
<evidence type="ECO:0000259" key="2">
    <source>
        <dbReference type="Pfam" id="PF13439"/>
    </source>
</evidence>
<feature type="domain" description="Glycosyltransferase subfamily 4-like N-terminal" evidence="2">
    <location>
        <begin position="26"/>
        <end position="197"/>
    </location>
</feature>
<dbReference type="RefSeq" id="WP_089657239.1">
    <property type="nucleotide sequence ID" value="NZ_FNGH01000002.1"/>
</dbReference>
<evidence type="ECO:0000313" key="4">
    <source>
        <dbReference type="Proteomes" id="UP000199107"/>
    </source>
</evidence>
<evidence type="ECO:0000313" key="3">
    <source>
        <dbReference type="EMBL" id="SDL09987.1"/>
    </source>
</evidence>
<organism evidence="3 4">
    <name type="scientific">Franzmannia pantelleriensis</name>
    <dbReference type="NCBI Taxonomy" id="48727"/>
    <lineage>
        <taxon>Bacteria</taxon>
        <taxon>Pseudomonadati</taxon>
        <taxon>Pseudomonadota</taxon>
        <taxon>Gammaproteobacteria</taxon>
        <taxon>Oceanospirillales</taxon>
        <taxon>Halomonadaceae</taxon>
        <taxon>Franzmannia</taxon>
    </lineage>
</organism>
<keyword evidence="4" id="KW-1185">Reference proteome</keyword>
<name>A0A1G9HAQ1_9GAMM</name>
<dbReference type="PANTHER" id="PTHR45947">
    <property type="entry name" value="SULFOQUINOVOSYL TRANSFERASE SQD2"/>
    <property type="match status" value="1"/>
</dbReference>
<proteinExistence type="predicted"/>
<dbReference type="PANTHER" id="PTHR45947:SF3">
    <property type="entry name" value="SULFOQUINOVOSYL TRANSFERASE SQD2"/>
    <property type="match status" value="1"/>
</dbReference>